<dbReference type="EMBL" id="JANLCJ010000393">
    <property type="protein sequence ID" value="MCS5737075.1"/>
    <property type="molecule type" value="Genomic_DNA"/>
</dbReference>
<proteinExistence type="inferred from homology"/>
<dbReference type="InterPro" id="IPR036397">
    <property type="entry name" value="RNaseH_sf"/>
</dbReference>
<dbReference type="Pfam" id="PF03175">
    <property type="entry name" value="DNA_pol_B_2"/>
    <property type="match status" value="1"/>
</dbReference>
<keyword evidence="6" id="KW-0239">DNA-directed DNA polymerase</keyword>
<dbReference type="RefSeq" id="WP_259543377.1">
    <property type="nucleotide sequence ID" value="NZ_JANLCJ010000393.1"/>
</dbReference>
<evidence type="ECO:0000313" key="10">
    <source>
        <dbReference type="EMBL" id="MCS5737075.1"/>
    </source>
</evidence>
<keyword evidence="7" id="KW-0238">DNA-binding</keyword>
<organism evidence="10 11">
    <name type="scientific">Herbiconiux daphne</name>
    <dbReference type="NCBI Taxonomy" id="2970914"/>
    <lineage>
        <taxon>Bacteria</taxon>
        <taxon>Bacillati</taxon>
        <taxon>Actinomycetota</taxon>
        <taxon>Actinomycetes</taxon>
        <taxon>Micrococcales</taxon>
        <taxon>Microbacteriaceae</taxon>
        <taxon>Herbiconiux</taxon>
    </lineage>
</organism>
<evidence type="ECO:0000256" key="3">
    <source>
        <dbReference type="ARBA" id="ARBA00022679"/>
    </source>
</evidence>
<keyword evidence="11" id="KW-1185">Reference proteome</keyword>
<keyword evidence="4" id="KW-0548">Nucleotidyltransferase</keyword>
<dbReference type="EC" id="2.7.7.7" evidence="2"/>
<dbReference type="Proteomes" id="UP001165586">
    <property type="component" value="Unassembled WGS sequence"/>
</dbReference>
<evidence type="ECO:0000256" key="6">
    <source>
        <dbReference type="ARBA" id="ARBA00022932"/>
    </source>
</evidence>
<feature type="non-terminal residue" evidence="10">
    <location>
        <position position="233"/>
    </location>
</feature>
<comment type="caution">
    <text evidence="10">The sequence shown here is derived from an EMBL/GenBank/DDBJ whole genome shotgun (WGS) entry which is preliminary data.</text>
</comment>
<evidence type="ECO:0000313" key="11">
    <source>
        <dbReference type="Proteomes" id="UP001165586"/>
    </source>
</evidence>
<dbReference type="SUPFAM" id="SSF56672">
    <property type="entry name" value="DNA/RNA polymerases"/>
    <property type="match status" value="1"/>
</dbReference>
<evidence type="ECO:0000256" key="7">
    <source>
        <dbReference type="ARBA" id="ARBA00023125"/>
    </source>
</evidence>
<evidence type="ECO:0000256" key="5">
    <source>
        <dbReference type="ARBA" id="ARBA00022705"/>
    </source>
</evidence>
<keyword evidence="5" id="KW-0235">DNA replication</keyword>
<gene>
    <name evidence="10" type="ORF">N1032_25435</name>
</gene>
<comment type="similarity">
    <text evidence="1">Belongs to the DNA polymerase type-B family.</text>
</comment>
<name>A0ABT2HAV7_9MICO</name>
<accession>A0ABT2HAV7</accession>
<evidence type="ECO:0000256" key="2">
    <source>
        <dbReference type="ARBA" id="ARBA00012417"/>
    </source>
</evidence>
<dbReference type="Gene3D" id="3.30.420.10">
    <property type="entry name" value="Ribonuclease H-like superfamily/Ribonuclease H"/>
    <property type="match status" value="1"/>
</dbReference>
<evidence type="ECO:0000259" key="9">
    <source>
        <dbReference type="Pfam" id="PF03175"/>
    </source>
</evidence>
<dbReference type="InterPro" id="IPR023211">
    <property type="entry name" value="DNA_pol_palm_dom_sf"/>
</dbReference>
<protein>
    <recommendedName>
        <fullName evidence="2">DNA-directed DNA polymerase</fullName>
        <ecNumber evidence="2">2.7.7.7</ecNumber>
    </recommendedName>
</protein>
<reference evidence="10" key="1">
    <citation type="submission" date="2022-08" db="EMBL/GenBank/DDBJ databases">
        <authorList>
            <person name="Deng Y."/>
            <person name="Han X.-F."/>
            <person name="Zhang Y.-Q."/>
        </authorList>
    </citation>
    <scope>NUCLEOTIDE SEQUENCE</scope>
    <source>
        <strain evidence="10">CPCC 203386</strain>
    </source>
</reference>
<dbReference type="InterPro" id="IPR004868">
    <property type="entry name" value="DNA-dir_DNA_pol_B_mt/vir"/>
</dbReference>
<evidence type="ECO:0000256" key="1">
    <source>
        <dbReference type="ARBA" id="ARBA00005755"/>
    </source>
</evidence>
<dbReference type="Gene3D" id="3.90.1600.10">
    <property type="entry name" value="Palm domain of DNA polymerase"/>
    <property type="match status" value="1"/>
</dbReference>
<dbReference type="InterPro" id="IPR043502">
    <property type="entry name" value="DNA/RNA_pol_sf"/>
</dbReference>
<feature type="domain" description="DNA-directed DNA polymerase family B mitochondria/virus" evidence="9">
    <location>
        <begin position="52"/>
        <end position="213"/>
    </location>
</feature>
<comment type="catalytic activity">
    <reaction evidence="8">
        <text>DNA(n) + a 2'-deoxyribonucleoside 5'-triphosphate = DNA(n+1) + diphosphate</text>
        <dbReference type="Rhea" id="RHEA:22508"/>
        <dbReference type="Rhea" id="RHEA-COMP:17339"/>
        <dbReference type="Rhea" id="RHEA-COMP:17340"/>
        <dbReference type="ChEBI" id="CHEBI:33019"/>
        <dbReference type="ChEBI" id="CHEBI:61560"/>
        <dbReference type="ChEBI" id="CHEBI:173112"/>
        <dbReference type="EC" id="2.7.7.7"/>
    </reaction>
</comment>
<evidence type="ECO:0000256" key="4">
    <source>
        <dbReference type="ARBA" id="ARBA00022695"/>
    </source>
</evidence>
<sequence>MRKYFDWEDVFSIKERKPIRALTVDGIEFRCSLILSGMSLADTARNLVKYKVSKLEGDLDYDLPRHQLTTLTDKEMGYCENDIAVITAYIKEQIEHAGNIKNIPMTRTGRVREHLKKACYTHTDKETGAKKRGSIKYQQLMSDMQLDGITYRRLKRAFMGGFTHSNPAKTSIVIEEVSSFDLTSSYPAVMLAEKFPMRTARKLDFDTVEEFEELREKYCILMGVIFTGLRNKI</sequence>
<feature type="non-terminal residue" evidence="10">
    <location>
        <position position="1"/>
    </location>
</feature>
<keyword evidence="3" id="KW-0808">Transferase</keyword>
<evidence type="ECO:0000256" key="8">
    <source>
        <dbReference type="ARBA" id="ARBA00049244"/>
    </source>
</evidence>